<gene>
    <name evidence="6" type="ORF">ACFFGN_17300</name>
</gene>
<evidence type="ECO:0000313" key="6">
    <source>
        <dbReference type="EMBL" id="MFC0625839.1"/>
    </source>
</evidence>
<organism evidence="6 7">
    <name type="scientific">Kribbella deserti</name>
    <dbReference type="NCBI Taxonomy" id="1926257"/>
    <lineage>
        <taxon>Bacteria</taxon>
        <taxon>Bacillati</taxon>
        <taxon>Actinomycetota</taxon>
        <taxon>Actinomycetes</taxon>
        <taxon>Propionibacteriales</taxon>
        <taxon>Kribbellaceae</taxon>
        <taxon>Kribbella</taxon>
    </lineage>
</organism>
<dbReference type="RefSeq" id="WP_380048652.1">
    <property type="nucleotide sequence ID" value="NZ_JBHLTC010000018.1"/>
</dbReference>
<feature type="signal peptide" evidence="3">
    <location>
        <begin position="1"/>
        <end position="33"/>
    </location>
</feature>
<dbReference type="InterPro" id="IPR041018">
    <property type="entry name" value="ADPRTs_Tse2"/>
</dbReference>
<keyword evidence="1" id="KW-0677">Repeat</keyword>
<feature type="region of interest" description="Disordered" evidence="2">
    <location>
        <begin position="381"/>
        <end position="411"/>
    </location>
</feature>
<evidence type="ECO:0000259" key="5">
    <source>
        <dbReference type="Pfam" id="PF25023"/>
    </source>
</evidence>
<comment type="caution">
    <text evidence="6">The sequence shown here is derived from an EMBL/GenBank/DDBJ whole genome shotgun (WGS) entry which is preliminary data.</text>
</comment>
<feature type="region of interest" description="Disordered" evidence="2">
    <location>
        <begin position="86"/>
        <end position="116"/>
    </location>
</feature>
<evidence type="ECO:0000256" key="2">
    <source>
        <dbReference type="SAM" id="MobiDB-lite"/>
    </source>
</evidence>
<proteinExistence type="predicted"/>
<feature type="region of interest" description="Disordered" evidence="2">
    <location>
        <begin position="1943"/>
        <end position="1995"/>
    </location>
</feature>
<evidence type="ECO:0000313" key="7">
    <source>
        <dbReference type="Proteomes" id="UP001589890"/>
    </source>
</evidence>
<dbReference type="PANTHER" id="PTHR32305:SF17">
    <property type="entry name" value="TRNA NUCLEASE WAPA"/>
    <property type="match status" value="1"/>
</dbReference>
<sequence>MPVIRPRKSRASRQRLVAGVVGLALISTCWGTAARATPVRAADDEPWQPRKERSVPGTVAKVKPRGVDPTGAAAVTKVPSVTWPGTVSGTATMPAPDWSLTPESGRPRVVGADSTDRGRAGTLPVWIDRPARSVKAAELPAKVSIDSLGRVGDALWLRARRADGVQKSGTVKLRVGYEQFRHAFGGDWALRLRLVAMPECALNAARSGKSAGADCVGRPVPTANDGSGSLTAEVPVTGSAPTLFAVEAAAASPAGDFKASALAPSATWQVGGASGDFTWRYPMNVPPSLGTGPKAQMSLEYSSGGVDGRTTATNNQPSWVGEGFEFAPGGAIERKYAACGSKPEQTGNNGTKLTGDLCFATDNATFTLNGKGGELVRDDATGAWRPRTDDGSKVERLHGAANGDEGRTPETTGEYWRLTTKDGTQYYFGLNKLPGFVEGSSETTKSSWTVPVFGNHANEQCNAATFAASWCQQAYRWNLDYVVDRHGNTMSFFYDTETNNYARNGTATTVSSYVRAGNLKRIEYGQRAGAVFSSPAVARVLFSTAERCIPGSACTTSQPATYPDTPLDQACNSTTDCGNKFNPTFWTAKRLAKVTTQVWRGSAFGDVSSWTLRHTFPDPGDGTRPGLWLEAVTNAGHVQGAVATPEVNFDGVQRANRVDGIAGIPAMNWWRISAVHYGTGGELAVVYSDKECASPGNLPAAADTNTKRCHPVKWTPEGQAERQDWFHKYVVTQVTESDRVSATEPVVTSIEYPGPPAWRQDEEDGLVEIGRKTWSNWRGYQLIVTRKGASTGPQTVTEHRYYTGMDGDKLANGGTKTVKLTDSTGAEVVDANALSGQLREQRTLNGATVINRTITDHRLFGPTATRVRSWATTKSYQVEEAGNQQSESLEGGALRSTAARHTYSDTGVLLTASNLNDVAKTDDDTCTRYEYASNPSAGIAELPARKQTVAKACDQAWTNTDVIADTRTYYDGSTVPGGTPTRGDVTKTERLSGFTATGQPTYQTVATAEYDAIGRATSITDAKNGTTQVDFVPASGGPLTKTEVTKPNGHTTSTVLEPAWGEAKSVVDPAGRETTAEYDALGRTTKVWLPGRAGAAVPDIEYTYTVNADSPSVTTTRRLQTDGSIQTSYEIADGLLRPRQLQQPAAGGGRVVTDRIYDSRGLEVKNNQPYYNDAPPGAEVLLPDEAALPGQTLTTFDAGERPAMEIFKSDGAEKWRTVHTNYADRQTVDPPKGEQAVTKVRDTQGRLIENRQYLGTSPTGAYDKTAYAYNEAGQLTSVVDPAGNSWSFEYDIRGRKIKDVDPDKGITTYTYDDLDQLTSSTDARGTKLFFFYDNIGRKTAVREGSPTGTLRSEWTYDTLAKGSPSTATRWIDGKAYVTRVTGYDAGGRTLGSEVTVPASENQLAGTYAIANTYRADGQLDTTTLPEVGGLPAETLKYGYNEQNLPTTLTGASTYVTATGYTPFGERESVTLQQAGGKWVKQSYEYQAGSRRLSRVVTDRELSPRRVSSVDYEYDHGGNVTKITDTPSSVSGEPIDTQCFGYDELKRMTSAWTPGNGDCTAAPTAGGLGGPAPYWQQWTFDKTGNRKTETQKSATGTVTSTYEYAAAGAAKPHALQKVTTTGTGVPGGTKVDTFGYDESGNQTARTLAGTGETLKWDAEGKLESVTKGTQQTSFVYDADGNRLLRKDTSGTTLFLGDTELLLKPSGQLDGTRYYRHGNQTVAVRHGGDVVWIGTDHQGTPTLGINAASQQVTRQRTTPYGLTRGAGGPVAGSRGFVGGTADASTGLVHLGAREYDPATGRFISVDPIADYSDPQQINGYAYANNSPVTGSDPDGKWAIFRSVVKVVSYVVTSKPVVNVVRWTVKTVTPVVDWVKSKLGAILQAIQNFIVQIREFVKKVITWVKQVIKKISTFIRTVITKVHDLVKKVGDAVKKLADKIKNAIKKAEPPQHTPTDLHSFGNTTHPGKVRVPADIEVDKDGNVHPSSPPKGKSTYSDPFHPDVKLTGHYWRLPAGTQLPDGLRVIADGTDVGGDQPHGHHTLYPTRSMKYDEFVSLYVSLPWEYVGKKK</sequence>
<dbReference type="EMBL" id="JBHLTC010000018">
    <property type="protein sequence ID" value="MFC0625839.1"/>
    <property type="molecule type" value="Genomic_DNA"/>
</dbReference>
<feature type="domain" description="Teneurin-like YD-shell" evidence="5">
    <location>
        <begin position="1630"/>
        <end position="1826"/>
    </location>
</feature>
<name>A0ABV6QMH5_9ACTN</name>
<dbReference type="InterPro" id="IPR022385">
    <property type="entry name" value="Rhs_assc_core"/>
</dbReference>
<dbReference type="InterPro" id="IPR006530">
    <property type="entry name" value="YD"/>
</dbReference>
<reference evidence="6 7" key="1">
    <citation type="submission" date="2024-09" db="EMBL/GenBank/DDBJ databases">
        <authorList>
            <person name="Sun Q."/>
            <person name="Mori K."/>
        </authorList>
    </citation>
    <scope>NUCLEOTIDE SEQUENCE [LARGE SCALE GENOMIC DNA]</scope>
    <source>
        <strain evidence="6 7">CGMCC 1.15906</strain>
    </source>
</reference>
<dbReference type="InterPro" id="IPR056823">
    <property type="entry name" value="TEN-like_YD-shell"/>
</dbReference>
<feature type="domain" description="Tse2 ADP-ribosyltransferase toxin" evidence="4">
    <location>
        <begin position="1959"/>
        <end position="2050"/>
    </location>
</feature>
<dbReference type="Proteomes" id="UP001589890">
    <property type="component" value="Unassembled WGS sequence"/>
</dbReference>
<feature type="compositionally biased region" description="Polar residues" evidence="2">
    <location>
        <begin position="1950"/>
        <end position="1962"/>
    </location>
</feature>
<dbReference type="Pfam" id="PF25023">
    <property type="entry name" value="TEN_YD-shell"/>
    <property type="match status" value="1"/>
</dbReference>
<evidence type="ECO:0000256" key="1">
    <source>
        <dbReference type="ARBA" id="ARBA00022737"/>
    </source>
</evidence>
<accession>A0ABV6QMH5</accession>
<keyword evidence="3" id="KW-0732">Signal</keyword>
<dbReference type="Pfam" id="PF05593">
    <property type="entry name" value="RHS_repeat"/>
    <property type="match status" value="1"/>
</dbReference>
<dbReference type="PANTHER" id="PTHR32305">
    <property type="match status" value="1"/>
</dbReference>
<feature type="compositionally biased region" description="Basic and acidic residues" evidence="2">
    <location>
        <begin position="1968"/>
        <end position="1979"/>
    </location>
</feature>
<dbReference type="InterPro" id="IPR031325">
    <property type="entry name" value="RHS_repeat"/>
</dbReference>
<feature type="compositionally biased region" description="Basic and acidic residues" evidence="2">
    <location>
        <begin position="381"/>
        <end position="408"/>
    </location>
</feature>
<feature type="chain" id="PRO_5046870116" evidence="3">
    <location>
        <begin position="34"/>
        <end position="2066"/>
    </location>
</feature>
<dbReference type="Pfam" id="PF18648">
    <property type="entry name" value="ADPRTs_Tse2"/>
    <property type="match status" value="1"/>
</dbReference>
<dbReference type="NCBIfam" id="TIGR01643">
    <property type="entry name" value="YD_repeat_2x"/>
    <property type="match status" value="1"/>
</dbReference>
<dbReference type="InterPro" id="IPR050708">
    <property type="entry name" value="T6SS_VgrG/RHS"/>
</dbReference>
<keyword evidence="7" id="KW-1185">Reference proteome</keyword>
<evidence type="ECO:0000256" key="3">
    <source>
        <dbReference type="SAM" id="SignalP"/>
    </source>
</evidence>
<protein>
    <submittedName>
        <fullName evidence="6">RHS repeat-associated core domain-containing protein</fullName>
    </submittedName>
</protein>
<dbReference type="NCBIfam" id="TIGR03696">
    <property type="entry name" value="Rhs_assc_core"/>
    <property type="match status" value="1"/>
</dbReference>
<evidence type="ECO:0000259" key="4">
    <source>
        <dbReference type="Pfam" id="PF18648"/>
    </source>
</evidence>
<dbReference type="Gene3D" id="2.180.10.10">
    <property type="entry name" value="RHS repeat-associated core"/>
    <property type="match status" value="2"/>
</dbReference>